<feature type="transmembrane region" description="Helical" evidence="8">
    <location>
        <begin position="189"/>
        <end position="207"/>
    </location>
</feature>
<dbReference type="InterPro" id="IPR052017">
    <property type="entry name" value="TSUP"/>
</dbReference>
<sequence length="235" mass="24204">MTAGLLIAFAAVLAGAFIQGASGMGFALIVVPVLALVHPAAIPGALLFLMLPLNAYVAWREREAVDRTGAAWITVGRFAGTFAGLGILLVLSTYWLNQFVGISTLLAVLASVLAPSFTPGKKALIATGLVTGITETATGIGGPPLALAYQHAPVATLRSTVALCFLVGEVISLIVLGISGALAWSHLSYAVLCLPALVLGMGLSSLVHHRLDQRRLRIGVLIFATVSGIAVMLAN</sequence>
<accession>A0A8H9INJ4</accession>
<organism evidence="9 10">
    <name type="scientific">Alcaligenes pakistanensis</name>
    <dbReference type="NCBI Taxonomy" id="1482717"/>
    <lineage>
        <taxon>Bacteria</taxon>
        <taxon>Pseudomonadati</taxon>
        <taxon>Pseudomonadota</taxon>
        <taxon>Betaproteobacteria</taxon>
        <taxon>Burkholderiales</taxon>
        <taxon>Alcaligenaceae</taxon>
        <taxon>Alcaligenes</taxon>
    </lineage>
</organism>
<feature type="transmembrane region" description="Helical" evidence="8">
    <location>
        <begin position="69"/>
        <end position="89"/>
    </location>
</feature>
<evidence type="ECO:0000256" key="2">
    <source>
        <dbReference type="ARBA" id="ARBA00009142"/>
    </source>
</evidence>
<proteinExistence type="inferred from homology"/>
<evidence type="ECO:0000256" key="3">
    <source>
        <dbReference type="ARBA" id="ARBA00022448"/>
    </source>
</evidence>
<evidence type="ECO:0000256" key="5">
    <source>
        <dbReference type="ARBA" id="ARBA00022692"/>
    </source>
</evidence>
<dbReference type="PANTHER" id="PTHR30269:SF37">
    <property type="entry name" value="MEMBRANE TRANSPORTER PROTEIN"/>
    <property type="match status" value="1"/>
</dbReference>
<feature type="transmembrane region" description="Helical" evidence="8">
    <location>
        <begin position="33"/>
        <end position="57"/>
    </location>
</feature>
<dbReference type="RefSeq" id="WP_189393989.1">
    <property type="nucleotide sequence ID" value="NZ_BMZN01000006.1"/>
</dbReference>
<feature type="transmembrane region" description="Helical" evidence="8">
    <location>
        <begin position="161"/>
        <end position="183"/>
    </location>
</feature>
<dbReference type="Pfam" id="PF01925">
    <property type="entry name" value="TauE"/>
    <property type="match status" value="1"/>
</dbReference>
<protein>
    <recommendedName>
        <fullName evidence="8">Probable membrane transporter protein</fullName>
    </recommendedName>
</protein>
<dbReference type="InterPro" id="IPR002781">
    <property type="entry name" value="TM_pro_TauE-like"/>
</dbReference>
<keyword evidence="5 8" id="KW-0812">Transmembrane</keyword>
<keyword evidence="7 8" id="KW-0472">Membrane</keyword>
<evidence type="ECO:0000256" key="6">
    <source>
        <dbReference type="ARBA" id="ARBA00022989"/>
    </source>
</evidence>
<evidence type="ECO:0000256" key="8">
    <source>
        <dbReference type="RuleBase" id="RU363041"/>
    </source>
</evidence>
<evidence type="ECO:0000313" key="9">
    <source>
        <dbReference type="EMBL" id="GHC59020.1"/>
    </source>
</evidence>
<keyword evidence="10" id="KW-1185">Reference proteome</keyword>
<feature type="transmembrane region" description="Helical" evidence="8">
    <location>
        <begin position="95"/>
        <end position="114"/>
    </location>
</feature>
<dbReference type="PANTHER" id="PTHR30269">
    <property type="entry name" value="TRANSMEMBRANE PROTEIN YFCA"/>
    <property type="match status" value="1"/>
</dbReference>
<comment type="similarity">
    <text evidence="2 8">Belongs to the 4-toluene sulfonate uptake permease (TSUP) (TC 2.A.102) family.</text>
</comment>
<keyword evidence="3" id="KW-0813">Transport</keyword>
<evidence type="ECO:0000256" key="4">
    <source>
        <dbReference type="ARBA" id="ARBA00022475"/>
    </source>
</evidence>
<dbReference type="GO" id="GO:0005886">
    <property type="term" value="C:plasma membrane"/>
    <property type="evidence" value="ECO:0007669"/>
    <property type="project" value="UniProtKB-SubCell"/>
</dbReference>
<evidence type="ECO:0000256" key="7">
    <source>
        <dbReference type="ARBA" id="ARBA00023136"/>
    </source>
</evidence>
<gene>
    <name evidence="9" type="ORF">GCM10010096_35380</name>
</gene>
<comment type="caution">
    <text evidence="9">The sequence shown here is derived from an EMBL/GenBank/DDBJ whole genome shotgun (WGS) entry which is preliminary data.</text>
</comment>
<name>A0A8H9INJ4_9BURK</name>
<keyword evidence="4 8" id="KW-1003">Cell membrane</keyword>
<dbReference type="EMBL" id="BMZN01000006">
    <property type="protein sequence ID" value="GHC59020.1"/>
    <property type="molecule type" value="Genomic_DNA"/>
</dbReference>
<feature type="transmembrane region" description="Helical" evidence="8">
    <location>
        <begin position="216"/>
        <end position="234"/>
    </location>
</feature>
<keyword evidence="6 8" id="KW-1133">Transmembrane helix</keyword>
<dbReference type="AlphaFoldDB" id="A0A8H9INJ4"/>
<evidence type="ECO:0000256" key="1">
    <source>
        <dbReference type="ARBA" id="ARBA00004651"/>
    </source>
</evidence>
<evidence type="ECO:0000313" key="10">
    <source>
        <dbReference type="Proteomes" id="UP000608923"/>
    </source>
</evidence>
<reference evidence="10" key="1">
    <citation type="journal article" date="2019" name="Int. J. Syst. Evol. Microbiol.">
        <title>The Global Catalogue of Microorganisms (GCM) 10K type strain sequencing project: providing services to taxonomists for standard genome sequencing and annotation.</title>
        <authorList>
            <consortium name="The Broad Institute Genomics Platform"/>
            <consortium name="The Broad Institute Genome Sequencing Center for Infectious Disease"/>
            <person name="Wu L."/>
            <person name="Ma J."/>
        </authorList>
    </citation>
    <scope>NUCLEOTIDE SEQUENCE [LARGE SCALE GENOMIC DNA]</scope>
    <source>
        <strain evidence="10">KCTC 42083</strain>
    </source>
</reference>
<comment type="subcellular location">
    <subcellularLocation>
        <location evidence="1 8">Cell membrane</location>
        <topology evidence="1 8">Multi-pass membrane protein</topology>
    </subcellularLocation>
</comment>
<dbReference type="Proteomes" id="UP000608923">
    <property type="component" value="Unassembled WGS sequence"/>
</dbReference>